<dbReference type="Proteomes" id="UP000036932">
    <property type="component" value="Unassembled WGS sequence"/>
</dbReference>
<dbReference type="InterPro" id="IPR013482">
    <property type="entry name" value="Molybde_CF_guanTrfase"/>
</dbReference>
<sequence length="185" mass="20446">MNTLGIVLAGGLSSRYGSPKAFAQADGMAYYEIAVHALKGICSQVIIVGREEHRECYHPEMSMVTDVEPFRGCGPLAGIYSAMTISPASRYAVLPCDMPNMRPEVMETLVKYCADEDVIAVQADGVYHPLVAIFDQRLKSAIRQSLEHGQYSVMKLLKQVKTTWIQANELTVNTELVFRNMNTPG</sequence>
<accession>A0A0M1P8H2</accession>
<feature type="binding site" evidence="8">
    <location>
        <position position="97"/>
    </location>
    <ligand>
        <name>Mg(2+)</name>
        <dbReference type="ChEBI" id="CHEBI:18420"/>
    </ligand>
</feature>
<dbReference type="GO" id="GO:0061603">
    <property type="term" value="F:molybdenum cofactor guanylyltransferase activity"/>
    <property type="evidence" value="ECO:0007669"/>
    <property type="project" value="UniProtKB-EC"/>
</dbReference>
<feature type="binding site" evidence="8">
    <location>
        <position position="20"/>
    </location>
    <ligand>
        <name>GTP</name>
        <dbReference type="ChEBI" id="CHEBI:37565"/>
    </ligand>
</feature>
<dbReference type="GO" id="GO:0005525">
    <property type="term" value="F:GTP binding"/>
    <property type="evidence" value="ECO:0007669"/>
    <property type="project" value="UniProtKB-UniRule"/>
</dbReference>
<evidence type="ECO:0000313" key="11">
    <source>
        <dbReference type="Proteomes" id="UP000036932"/>
    </source>
</evidence>
<evidence type="ECO:0000256" key="5">
    <source>
        <dbReference type="ARBA" id="ARBA00022842"/>
    </source>
</evidence>
<comment type="catalytic activity">
    <reaction evidence="8">
        <text>Mo-molybdopterin + GTP + H(+) = Mo-molybdopterin guanine dinucleotide + diphosphate</text>
        <dbReference type="Rhea" id="RHEA:34243"/>
        <dbReference type="ChEBI" id="CHEBI:15378"/>
        <dbReference type="ChEBI" id="CHEBI:33019"/>
        <dbReference type="ChEBI" id="CHEBI:37565"/>
        <dbReference type="ChEBI" id="CHEBI:71302"/>
        <dbReference type="ChEBI" id="CHEBI:71310"/>
        <dbReference type="EC" id="2.7.7.77"/>
    </reaction>
</comment>
<dbReference type="Pfam" id="PF12804">
    <property type="entry name" value="NTP_transf_3"/>
    <property type="match status" value="1"/>
</dbReference>
<dbReference type="InterPro" id="IPR029044">
    <property type="entry name" value="Nucleotide-diphossugar_trans"/>
</dbReference>
<evidence type="ECO:0000256" key="1">
    <source>
        <dbReference type="ARBA" id="ARBA00022490"/>
    </source>
</evidence>
<feature type="domain" description="MobA-like NTP transferase" evidence="9">
    <location>
        <begin position="5"/>
        <end position="156"/>
    </location>
</feature>
<dbReference type="AlphaFoldDB" id="A0A0M1P8H2"/>
<proteinExistence type="inferred from homology"/>
<evidence type="ECO:0000256" key="6">
    <source>
        <dbReference type="ARBA" id="ARBA00023134"/>
    </source>
</evidence>
<evidence type="ECO:0000256" key="7">
    <source>
        <dbReference type="ARBA" id="ARBA00023150"/>
    </source>
</evidence>
<evidence type="ECO:0000256" key="4">
    <source>
        <dbReference type="ARBA" id="ARBA00022741"/>
    </source>
</evidence>
<dbReference type="GO" id="GO:0005737">
    <property type="term" value="C:cytoplasm"/>
    <property type="evidence" value="ECO:0007669"/>
    <property type="project" value="UniProtKB-SubCell"/>
</dbReference>
<dbReference type="HAMAP" id="MF_00316">
    <property type="entry name" value="MobA"/>
    <property type="match status" value="1"/>
</dbReference>
<evidence type="ECO:0000256" key="2">
    <source>
        <dbReference type="ARBA" id="ARBA00022679"/>
    </source>
</evidence>
<feature type="binding site" evidence="8">
    <location>
        <position position="66"/>
    </location>
    <ligand>
        <name>GTP</name>
        <dbReference type="ChEBI" id="CHEBI:37565"/>
    </ligand>
</feature>
<comment type="subcellular location">
    <subcellularLocation>
        <location evidence="8">Cytoplasm</location>
    </subcellularLocation>
</comment>
<gene>
    <name evidence="8" type="primary">mobA</name>
    <name evidence="10" type="ORF">AM231_10565</name>
</gene>
<name>A0A0M1P8H2_9BACL</name>
<keyword evidence="11" id="KW-1185">Reference proteome</keyword>
<comment type="domain">
    <text evidence="8">The N-terminal domain determines nucleotide recognition and specific binding, while the C-terminal domain determines the specific binding to the target protein.</text>
</comment>
<evidence type="ECO:0000256" key="8">
    <source>
        <dbReference type="HAMAP-Rule" id="MF_00316"/>
    </source>
</evidence>
<dbReference type="GO" id="GO:0046872">
    <property type="term" value="F:metal ion binding"/>
    <property type="evidence" value="ECO:0007669"/>
    <property type="project" value="UniProtKB-KW"/>
</dbReference>
<comment type="similarity">
    <text evidence="8">Belongs to the MobA family.</text>
</comment>
<evidence type="ECO:0000313" key="10">
    <source>
        <dbReference type="EMBL" id="KOR90727.1"/>
    </source>
</evidence>
<keyword evidence="5 8" id="KW-0460">Magnesium</keyword>
<dbReference type="SUPFAM" id="SSF53448">
    <property type="entry name" value="Nucleotide-diphospho-sugar transferases"/>
    <property type="match status" value="1"/>
</dbReference>
<keyword evidence="6 8" id="KW-0342">GTP-binding</keyword>
<keyword evidence="2 8" id="KW-0808">Transferase</keyword>
<feature type="binding site" evidence="8">
    <location>
        <begin position="8"/>
        <end position="10"/>
    </location>
    <ligand>
        <name>GTP</name>
        <dbReference type="ChEBI" id="CHEBI:37565"/>
    </ligand>
</feature>
<dbReference type="CDD" id="cd02503">
    <property type="entry name" value="MobA"/>
    <property type="match status" value="1"/>
</dbReference>
<evidence type="ECO:0000256" key="3">
    <source>
        <dbReference type="ARBA" id="ARBA00022723"/>
    </source>
</evidence>
<comment type="caution">
    <text evidence="8">Lacks conserved residue(s) required for the propagation of feature annotation.</text>
</comment>
<dbReference type="Gene3D" id="3.90.550.10">
    <property type="entry name" value="Spore Coat Polysaccharide Biosynthesis Protein SpsA, Chain A"/>
    <property type="match status" value="1"/>
</dbReference>
<keyword evidence="7 8" id="KW-0501">Molybdenum cofactor biosynthesis</keyword>
<comment type="caution">
    <text evidence="10">The sequence shown here is derived from an EMBL/GenBank/DDBJ whole genome shotgun (WGS) entry which is preliminary data.</text>
</comment>
<comment type="function">
    <text evidence="8">Transfers a GMP moiety from GTP to Mo-molybdopterin (Mo-MPT) cofactor (Moco or molybdenum cofactor) to form Mo-molybdopterin guanine dinucleotide (Mo-MGD) cofactor.</text>
</comment>
<dbReference type="EMBL" id="LIUT01000001">
    <property type="protein sequence ID" value="KOR90727.1"/>
    <property type="molecule type" value="Genomic_DNA"/>
</dbReference>
<dbReference type="GO" id="GO:0006777">
    <property type="term" value="P:Mo-molybdopterin cofactor biosynthetic process"/>
    <property type="evidence" value="ECO:0007669"/>
    <property type="project" value="UniProtKB-KW"/>
</dbReference>
<evidence type="ECO:0000259" key="9">
    <source>
        <dbReference type="Pfam" id="PF12804"/>
    </source>
</evidence>
<keyword evidence="4 8" id="KW-0547">Nucleotide-binding</keyword>
<feature type="binding site" evidence="8">
    <location>
        <position position="97"/>
    </location>
    <ligand>
        <name>GTP</name>
        <dbReference type="ChEBI" id="CHEBI:37565"/>
    </ligand>
</feature>
<dbReference type="PATRIC" id="fig|1705565.3.peg.4106"/>
<comment type="cofactor">
    <cofactor evidence="8">
        <name>Mg(2+)</name>
        <dbReference type="ChEBI" id="CHEBI:18420"/>
    </cofactor>
</comment>
<protein>
    <recommendedName>
        <fullName evidence="8">Probable molybdenum cofactor guanylyltransferase</fullName>
        <shortName evidence="8">MoCo guanylyltransferase</shortName>
        <ecNumber evidence="8">2.7.7.77</ecNumber>
    </recommendedName>
    <alternativeName>
        <fullName evidence="8">GTP:molybdopterin guanylyltransferase</fullName>
    </alternativeName>
    <alternativeName>
        <fullName evidence="8">Mo-MPT guanylyltransferase</fullName>
    </alternativeName>
    <alternativeName>
        <fullName evidence="8">Molybdopterin guanylyltransferase</fullName>
    </alternativeName>
    <alternativeName>
        <fullName evidence="8">Molybdopterin-guanine dinucleotide synthase</fullName>
        <shortName evidence="8">MGD synthase</shortName>
    </alternativeName>
</protein>
<organism evidence="10 11">
    <name type="scientific">Paenibacillus solani</name>
    <dbReference type="NCBI Taxonomy" id="1705565"/>
    <lineage>
        <taxon>Bacteria</taxon>
        <taxon>Bacillati</taxon>
        <taxon>Bacillota</taxon>
        <taxon>Bacilli</taxon>
        <taxon>Bacillales</taxon>
        <taxon>Paenibacillaceae</taxon>
        <taxon>Paenibacillus</taxon>
    </lineage>
</organism>
<dbReference type="InterPro" id="IPR025877">
    <property type="entry name" value="MobA-like_NTP_Trfase"/>
</dbReference>
<keyword evidence="1 8" id="KW-0963">Cytoplasm</keyword>
<keyword evidence="3 8" id="KW-0479">Metal-binding</keyword>
<dbReference type="EC" id="2.7.7.77" evidence="8"/>
<dbReference type="PANTHER" id="PTHR19136">
    <property type="entry name" value="MOLYBDENUM COFACTOR GUANYLYLTRANSFERASE"/>
    <property type="match status" value="1"/>
</dbReference>
<reference evidence="11" key="1">
    <citation type="submission" date="2015-08" db="EMBL/GenBank/DDBJ databases">
        <title>Genome sequencing project for genomic taxonomy and phylogenomics of Bacillus-like bacteria.</title>
        <authorList>
            <person name="Liu B."/>
            <person name="Wang J."/>
            <person name="Zhu Y."/>
            <person name="Liu G."/>
            <person name="Chen Q."/>
            <person name="Chen Z."/>
            <person name="Lan J."/>
            <person name="Che J."/>
            <person name="Ge C."/>
            <person name="Shi H."/>
            <person name="Pan Z."/>
            <person name="Liu X."/>
        </authorList>
    </citation>
    <scope>NUCLEOTIDE SEQUENCE [LARGE SCALE GENOMIC DNA]</scope>
    <source>
        <strain evidence="11">FJAT-22460</strain>
    </source>
</reference>
<dbReference type="PANTHER" id="PTHR19136:SF81">
    <property type="entry name" value="MOLYBDENUM COFACTOR GUANYLYLTRANSFERASE"/>
    <property type="match status" value="1"/>
</dbReference>